<proteinExistence type="predicted"/>
<dbReference type="AlphaFoldDB" id="A0A915CQ85"/>
<evidence type="ECO:0000313" key="3">
    <source>
        <dbReference type="WBParaSite" id="jg10967"/>
    </source>
</evidence>
<feature type="region of interest" description="Disordered" evidence="1">
    <location>
        <begin position="1"/>
        <end position="33"/>
    </location>
</feature>
<organism evidence="2 3">
    <name type="scientific">Ditylenchus dipsaci</name>
    <dbReference type="NCBI Taxonomy" id="166011"/>
    <lineage>
        <taxon>Eukaryota</taxon>
        <taxon>Metazoa</taxon>
        <taxon>Ecdysozoa</taxon>
        <taxon>Nematoda</taxon>
        <taxon>Chromadorea</taxon>
        <taxon>Rhabditida</taxon>
        <taxon>Tylenchina</taxon>
        <taxon>Tylenchomorpha</taxon>
        <taxon>Sphaerularioidea</taxon>
        <taxon>Anguinidae</taxon>
        <taxon>Anguininae</taxon>
        <taxon>Ditylenchus</taxon>
    </lineage>
</organism>
<name>A0A915CQ85_9BILA</name>
<protein>
    <submittedName>
        <fullName evidence="3">Uncharacterized protein</fullName>
    </submittedName>
</protein>
<reference evidence="3" key="1">
    <citation type="submission" date="2022-11" db="UniProtKB">
        <authorList>
            <consortium name="WormBaseParasite"/>
        </authorList>
    </citation>
    <scope>IDENTIFICATION</scope>
</reference>
<evidence type="ECO:0000313" key="2">
    <source>
        <dbReference type="Proteomes" id="UP000887574"/>
    </source>
</evidence>
<feature type="compositionally biased region" description="Basic and acidic residues" evidence="1">
    <location>
        <begin position="1"/>
        <end position="11"/>
    </location>
</feature>
<dbReference type="Proteomes" id="UP000887574">
    <property type="component" value="Unplaced"/>
</dbReference>
<sequence>MRRIFKNERNPSKLGNEIQKKQQQESDDEEYENTHVIQDIHRTMTMNQKSPAAGKNEQFHETSEAAQLRQRIQSMPLGQAEQLKRNWA</sequence>
<dbReference type="WBParaSite" id="jg10967">
    <property type="protein sequence ID" value="jg10967"/>
    <property type="gene ID" value="jg10967"/>
</dbReference>
<keyword evidence="2" id="KW-1185">Reference proteome</keyword>
<evidence type="ECO:0000256" key="1">
    <source>
        <dbReference type="SAM" id="MobiDB-lite"/>
    </source>
</evidence>
<feature type="region of interest" description="Disordered" evidence="1">
    <location>
        <begin position="47"/>
        <end position="88"/>
    </location>
</feature>
<accession>A0A915CQ85</accession>